<sequence>MEVSVQLKVASFFDPADPRQSLEVLFERFKSDPEMLTLHVGISYCFSDDSDAPGGDLFIVKNRLPPSMKGNVRPRVHHMEVAGGGNDSADMSDSMSDEDDDEDTFVDLRTDELGSFGCCDCCHVNGLNCGPKFPHGSFAGYLYLTPRWASSLMRLGYAVSREATHLVRSKAAASAPT</sequence>
<dbReference type="EMBL" id="HBGW01098374">
    <property type="protein sequence ID" value="CAD9644549.1"/>
    <property type="molecule type" value="Transcribed_RNA"/>
</dbReference>
<reference evidence="2" key="1">
    <citation type="submission" date="2021-01" db="EMBL/GenBank/DDBJ databases">
        <authorList>
            <person name="Corre E."/>
            <person name="Pelletier E."/>
            <person name="Niang G."/>
            <person name="Scheremetjew M."/>
            <person name="Finn R."/>
            <person name="Kale V."/>
            <person name="Holt S."/>
            <person name="Cochrane G."/>
            <person name="Meng A."/>
            <person name="Brown T."/>
            <person name="Cohen L."/>
        </authorList>
    </citation>
    <scope>NUCLEOTIDE SEQUENCE</scope>
    <source>
        <strain evidence="2">RCC3387</strain>
    </source>
</reference>
<protein>
    <submittedName>
        <fullName evidence="2">Uncharacterized protein</fullName>
    </submittedName>
</protein>
<feature type="region of interest" description="Disordered" evidence="1">
    <location>
        <begin position="82"/>
        <end position="102"/>
    </location>
</feature>
<organism evidence="2">
    <name type="scientific">Zooxanthella nutricula</name>
    <dbReference type="NCBI Taxonomy" id="1333877"/>
    <lineage>
        <taxon>Eukaryota</taxon>
        <taxon>Sar</taxon>
        <taxon>Alveolata</taxon>
        <taxon>Dinophyceae</taxon>
        <taxon>Peridiniales</taxon>
        <taxon>Peridiniales incertae sedis</taxon>
        <taxon>Zooxanthella</taxon>
    </lineage>
</organism>
<evidence type="ECO:0000256" key="1">
    <source>
        <dbReference type="SAM" id="MobiDB-lite"/>
    </source>
</evidence>
<gene>
    <name evidence="2" type="ORF">BRAN1462_LOCUS62371</name>
</gene>
<accession>A0A7S2VQK9</accession>
<dbReference type="AlphaFoldDB" id="A0A7S2VQK9"/>
<name>A0A7S2VQK9_9DINO</name>
<evidence type="ECO:0000313" key="2">
    <source>
        <dbReference type="EMBL" id="CAD9644549.1"/>
    </source>
</evidence>
<proteinExistence type="predicted"/>